<dbReference type="Gene3D" id="3.40.190.290">
    <property type="match status" value="1"/>
</dbReference>
<dbReference type="EMBL" id="JAJLJH010000010">
    <property type="protein sequence ID" value="MCK9688888.1"/>
    <property type="molecule type" value="Genomic_DNA"/>
</dbReference>
<keyword evidence="3" id="KW-0238">DNA-binding</keyword>
<dbReference type="AlphaFoldDB" id="A0A9X1YPU3"/>
<dbReference type="InterPro" id="IPR058163">
    <property type="entry name" value="LysR-type_TF_proteobact-type"/>
</dbReference>
<reference evidence="6" key="1">
    <citation type="submission" date="2021-11" db="EMBL/GenBank/DDBJ databases">
        <title>BS-T2-15 a new species belonging to the Comamonadaceae family isolated from the soil of a French oak forest.</title>
        <authorList>
            <person name="Mieszkin S."/>
            <person name="Alain K."/>
        </authorList>
    </citation>
    <scope>NUCLEOTIDE SEQUENCE</scope>
    <source>
        <strain evidence="6">BS-T2-15</strain>
    </source>
</reference>
<keyword evidence="4" id="KW-0804">Transcription</keyword>
<dbReference type="PANTHER" id="PTHR30537:SF5">
    <property type="entry name" value="HTH-TYPE TRANSCRIPTIONAL ACTIVATOR TTDR-RELATED"/>
    <property type="match status" value="1"/>
</dbReference>
<dbReference type="Pfam" id="PF03466">
    <property type="entry name" value="LysR_substrate"/>
    <property type="match status" value="1"/>
</dbReference>
<protein>
    <submittedName>
        <fullName evidence="6">LysR family transcriptional regulator</fullName>
    </submittedName>
</protein>
<dbReference type="InterPro" id="IPR036390">
    <property type="entry name" value="WH_DNA-bd_sf"/>
</dbReference>
<sequence>MRVFSRVIDAGGFAKAANALDIAPAVATRLVAELEEHLGARLINRTTRRLALTDVGEEYLERVRSILSEVDDAEAVAGIATAEARGRLCVLVPPGFAVHQLAKHLPRFRALHPKVSLELTVSASVETPDENHDVTIIVQRAKPIEGAFIARRIATAEVVLCATPEYLDQHGRPRHPRDLASHDTLMPIPPSEQRELTFTPAWGGGDPELVELQKLPPLMTMHSDTLYAAALAGMGIAGLPSFMAEDALMEQALERVLPQWHMRTVTLFAAMPTRKHVPMRTRAFVDFLLATFGQNQRDPWLAAAGCESC</sequence>
<evidence type="ECO:0000256" key="2">
    <source>
        <dbReference type="ARBA" id="ARBA00023015"/>
    </source>
</evidence>
<evidence type="ECO:0000313" key="6">
    <source>
        <dbReference type="EMBL" id="MCK9688888.1"/>
    </source>
</evidence>
<evidence type="ECO:0000313" key="7">
    <source>
        <dbReference type="Proteomes" id="UP001139353"/>
    </source>
</evidence>
<dbReference type="SUPFAM" id="SSF53850">
    <property type="entry name" value="Periplasmic binding protein-like II"/>
    <property type="match status" value="1"/>
</dbReference>
<dbReference type="InterPro" id="IPR000847">
    <property type="entry name" value="LysR_HTH_N"/>
</dbReference>
<accession>A0A9X1YPU3</accession>
<evidence type="ECO:0000256" key="4">
    <source>
        <dbReference type="ARBA" id="ARBA00023163"/>
    </source>
</evidence>
<dbReference type="PROSITE" id="PS50931">
    <property type="entry name" value="HTH_LYSR"/>
    <property type="match status" value="1"/>
</dbReference>
<name>A0A9X1YPU3_9BURK</name>
<dbReference type="SUPFAM" id="SSF46785">
    <property type="entry name" value="Winged helix' DNA-binding domain"/>
    <property type="match status" value="1"/>
</dbReference>
<gene>
    <name evidence="6" type="ORF">LPC04_24500</name>
</gene>
<comment type="caution">
    <text evidence="6">The sequence shown here is derived from an EMBL/GenBank/DDBJ whole genome shotgun (WGS) entry which is preliminary data.</text>
</comment>
<dbReference type="InterPro" id="IPR036388">
    <property type="entry name" value="WH-like_DNA-bd_sf"/>
</dbReference>
<dbReference type="CDD" id="cd08422">
    <property type="entry name" value="PBP2_CrgA_like"/>
    <property type="match status" value="1"/>
</dbReference>
<dbReference type="RefSeq" id="WP_275684927.1">
    <property type="nucleotide sequence ID" value="NZ_JAJLJH010000010.1"/>
</dbReference>
<evidence type="ECO:0000256" key="1">
    <source>
        <dbReference type="ARBA" id="ARBA00009437"/>
    </source>
</evidence>
<dbReference type="GO" id="GO:0003677">
    <property type="term" value="F:DNA binding"/>
    <property type="evidence" value="ECO:0007669"/>
    <property type="project" value="UniProtKB-KW"/>
</dbReference>
<organism evidence="6 7">
    <name type="scientific">Scleromatobacter humisilvae</name>
    <dbReference type="NCBI Taxonomy" id="2897159"/>
    <lineage>
        <taxon>Bacteria</taxon>
        <taxon>Pseudomonadati</taxon>
        <taxon>Pseudomonadota</taxon>
        <taxon>Betaproteobacteria</taxon>
        <taxon>Burkholderiales</taxon>
        <taxon>Sphaerotilaceae</taxon>
        <taxon>Scleromatobacter</taxon>
    </lineage>
</organism>
<dbReference type="Proteomes" id="UP001139353">
    <property type="component" value="Unassembled WGS sequence"/>
</dbReference>
<keyword evidence="2" id="KW-0805">Transcription regulation</keyword>
<keyword evidence="7" id="KW-1185">Reference proteome</keyword>
<dbReference type="Gene3D" id="1.10.10.10">
    <property type="entry name" value="Winged helix-like DNA-binding domain superfamily/Winged helix DNA-binding domain"/>
    <property type="match status" value="1"/>
</dbReference>
<comment type="similarity">
    <text evidence="1">Belongs to the LysR transcriptional regulatory family.</text>
</comment>
<dbReference type="PANTHER" id="PTHR30537">
    <property type="entry name" value="HTH-TYPE TRANSCRIPTIONAL REGULATOR"/>
    <property type="match status" value="1"/>
</dbReference>
<evidence type="ECO:0000259" key="5">
    <source>
        <dbReference type="PROSITE" id="PS50931"/>
    </source>
</evidence>
<dbReference type="GO" id="GO:0003700">
    <property type="term" value="F:DNA-binding transcription factor activity"/>
    <property type="evidence" value="ECO:0007669"/>
    <property type="project" value="InterPro"/>
</dbReference>
<proteinExistence type="inferred from homology"/>
<feature type="domain" description="HTH lysR-type" evidence="5">
    <location>
        <begin position="1"/>
        <end position="53"/>
    </location>
</feature>
<evidence type="ECO:0000256" key="3">
    <source>
        <dbReference type="ARBA" id="ARBA00023125"/>
    </source>
</evidence>
<dbReference type="Pfam" id="PF00126">
    <property type="entry name" value="HTH_1"/>
    <property type="match status" value="1"/>
</dbReference>
<dbReference type="FunFam" id="1.10.10.10:FF:000001">
    <property type="entry name" value="LysR family transcriptional regulator"/>
    <property type="match status" value="1"/>
</dbReference>
<dbReference type="InterPro" id="IPR005119">
    <property type="entry name" value="LysR_subst-bd"/>
</dbReference>